<evidence type="ECO:0000256" key="5">
    <source>
        <dbReference type="ARBA" id="ARBA00047754"/>
    </source>
</evidence>
<evidence type="ECO:0000259" key="8">
    <source>
        <dbReference type="Pfam" id="PF02867"/>
    </source>
</evidence>
<keyword evidence="3 6" id="KW-0560">Oxidoreductase</keyword>
<dbReference type="PRINTS" id="PR01183">
    <property type="entry name" value="RIBORDTASEM1"/>
</dbReference>
<evidence type="ECO:0000256" key="4">
    <source>
        <dbReference type="ARBA" id="ARBA00023116"/>
    </source>
</evidence>
<sequence length="608" mass="68220">MTKLIKLVTNKQKNERQMKVKIDYSRDELLSEFGRKTLKDRYLLPTEKSPQDAFARAAAAFSDDEAMAQRIYDYASMLWFMFATPILTNGGTDRGLPISCFLNYVPDSRAGITSHYTETAWLSSFGGGVGGYWGDVRANGTKTSHGSESTGVIPFLKVVDAEMLAFSQGITRRGSYAAYLPVNHPEIEEFLDVRKPTGGDVNRKSINIHHGVVLTEEFMNLIEQATKVPGFDDSFELVDPHTKQVKKTVSAKTIWVKLIQNRIETGEPYILFDKATNDALPEFQKKLGLKVHQSNLCSEITLPTNEERTAVCCLSSVNLETYDEWKDNPQFIPDLIRFLDNVIQHFIDHASDEISRARFSAQRERSIGLGAMGFHAYLQAHSIPFESAIAKGQNLQIFENIKTQASAATRQLAEEHGECPDAEGYGVRNAHLLSIAPNASSSIICGNTSPSIEPFRANAYTQKTKSGSSLAKNKYLEEVLERYGKNTDSVWTSIITQGGSVQHLDFLSDWERDIFKTAIEIDQLWVIEFAADRQQFVCQSQSVNLFFPAMVSKQELHNAHMLAWKKGLKSLYYVRSEAIKRADVVSQKRERELIPDYTEEGGCLACEG</sequence>
<evidence type="ECO:0000259" key="7">
    <source>
        <dbReference type="Pfam" id="PF00317"/>
    </source>
</evidence>
<accession>A0A6P1MD83</accession>
<dbReference type="Gene3D" id="3.20.70.20">
    <property type="match status" value="1"/>
</dbReference>
<evidence type="ECO:0000313" key="9">
    <source>
        <dbReference type="EMBL" id="QHI70028.1"/>
    </source>
</evidence>
<dbReference type="NCBIfam" id="NF006577">
    <property type="entry name" value="PRK09102.1"/>
    <property type="match status" value="1"/>
</dbReference>
<dbReference type="GO" id="GO:0004748">
    <property type="term" value="F:ribonucleoside-diphosphate reductase activity, thioredoxin disulfide as acceptor"/>
    <property type="evidence" value="ECO:0007669"/>
    <property type="project" value="UniProtKB-EC"/>
</dbReference>
<dbReference type="EMBL" id="CP047593">
    <property type="protein sequence ID" value="QHI70028.1"/>
    <property type="molecule type" value="Genomic_DNA"/>
</dbReference>
<feature type="domain" description="Ribonucleotide reductase large subunit C-terminal" evidence="8">
    <location>
        <begin position="423"/>
        <end position="574"/>
    </location>
</feature>
<evidence type="ECO:0000256" key="6">
    <source>
        <dbReference type="RuleBase" id="RU003410"/>
    </source>
</evidence>
<dbReference type="EC" id="1.17.4.1" evidence="2 6"/>
<dbReference type="Pfam" id="PF02867">
    <property type="entry name" value="Ribonuc_red_lgC"/>
    <property type="match status" value="2"/>
</dbReference>
<dbReference type="Proteomes" id="UP000464954">
    <property type="component" value="Chromosome"/>
</dbReference>
<dbReference type="InterPro" id="IPR000788">
    <property type="entry name" value="RNR_lg_C"/>
</dbReference>
<protein>
    <recommendedName>
        <fullName evidence="2 6">Ribonucleoside-diphosphate reductase</fullName>
        <ecNumber evidence="2 6">1.17.4.1</ecNumber>
    </recommendedName>
</protein>
<dbReference type="InterPro" id="IPR013509">
    <property type="entry name" value="RNR_lsu_N"/>
</dbReference>
<reference evidence="9 10" key="1">
    <citation type="submission" date="2020-01" db="EMBL/GenBank/DDBJ databases">
        <title>Ponticoccus aerotolerans gen. nov., sp. nov., an anaerobic bacterium and proposal of Ponticoccusceae fam. nov., Ponticoccusles ord. nov. and Ponticoccuse classis nov. in the phylum Kiritimatiellaeota.</title>
        <authorList>
            <person name="Zhou L.Y."/>
            <person name="Du Z.J."/>
        </authorList>
    </citation>
    <scope>NUCLEOTIDE SEQUENCE [LARGE SCALE GENOMIC DNA]</scope>
    <source>
        <strain evidence="9 10">S-5007</strain>
    </source>
</reference>
<comment type="similarity">
    <text evidence="1 6">Belongs to the ribonucleoside diphosphate reductase large chain family.</text>
</comment>
<evidence type="ECO:0000313" key="10">
    <source>
        <dbReference type="Proteomes" id="UP000464954"/>
    </source>
</evidence>
<gene>
    <name evidence="9" type="ORF">GT409_11405</name>
</gene>
<dbReference type="GO" id="GO:0005971">
    <property type="term" value="C:ribonucleoside-diphosphate reductase complex"/>
    <property type="evidence" value="ECO:0007669"/>
    <property type="project" value="TreeGrafter"/>
</dbReference>
<dbReference type="PANTHER" id="PTHR11573:SF6">
    <property type="entry name" value="RIBONUCLEOSIDE-DIPHOSPHATE REDUCTASE LARGE SUBUNIT"/>
    <property type="match status" value="1"/>
</dbReference>
<feature type="domain" description="Ribonucleotide reductase large subunit C-terminal" evidence="8">
    <location>
        <begin position="99"/>
        <end position="421"/>
    </location>
</feature>
<dbReference type="PANTHER" id="PTHR11573">
    <property type="entry name" value="RIBONUCLEOSIDE-DIPHOSPHATE REDUCTASE LARGE CHAIN"/>
    <property type="match status" value="1"/>
</dbReference>
<dbReference type="InterPro" id="IPR008926">
    <property type="entry name" value="RNR_R1-su_N"/>
</dbReference>
<dbReference type="RefSeq" id="WP_160629207.1">
    <property type="nucleotide sequence ID" value="NZ_CP047593.1"/>
</dbReference>
<feature type="domain" description="Ribonucleotide reductase large subunit N-terminal" evidence="7">
    <location>
        <begin position="29"/>
        <end position="95"/>
    </location>
</feature>
<dbReference type="GO" id="GO:0009263">
    <property type="term" value="P:deoxyribonucleotide biosynthetic process"/>
    <property type="evidence" value="ECO:0007669"/>
    <property type="project" value="UniProtKB-KW"/>
</dbReference>
<evidence type="ECO:0000256" key="3">
    <source>
        <dbReference type="ARBA" id="ARBA00023002"/>
    </source>
</evidence>
<name>A0A6P1MD83_9BACT</name>
<organism evidence="9 10">
    <name type="scientific">Tichowtungia aerotolerans</name>
    <dbReference type="NCBI Taxonomy" id="2697043"/>
    <lineage>
        <taxon>Bacteria</taxon>
        <taxon>Pseudomonadati</taxon>
        <taxon>Kiritimatiellota</taxon>
        <taxon>Tichowtungiia</taxon>
        <taxon>Tichowtungiales</taxon>
        <taxon>Tichowtungiaceae</taxon>
        <taxon>Tichowtungia</taxon>
    </lineage>
</organism>
<evidence type="ECO:0000256" key="2">
    <source>
        <dbReference type="ARBA" id="ARBA00012274"/>
    </source>
</evidence>
<dbReference type="Pfam" id="PF00317">
    <property type="entry name" value="Ribonuc_red_lgN"/>
    <property type="match status" value="1"/>
</dbReference>
<dbReference type="InterPro" id="IPR039718">
    <property type="entry name" value="Rrm1"/>
</dbReference>
<dbReference type="SUPFAM" id="SSF51998">
    <property type="entry name" value="PFL-like glycyl radical enzymes"/>
    <property type="match status" value="1"/>
</dbReference>
<dbReference type="KEGG" id="taer:GT409_11405"/>
<proteinExistence type="inferred from homology"/>
<dbReference type="UniPathway" id="UPA00326"/>
<keyword evidence="10" id="KW-1185">Reference proteome</keyword>
<dbReference type="SUPFAM" id="SSF48168">
    <property type="entry name" value="R1 subunit of ribonucleotide reductase, N-terminal domain"/>
    <property type="match status" value="1"/>
</dbReference>
<evidence type="ECO:0000256" key="1">
    <source>
        <dbReference type="ARBA" id="ARBA00010406"/>
    </source>
</evidence>
<comment type="function">
    <text evidence="6">Provides the precursors necessary for DNA synthesis. Catalyzes the biosynthesis of deoxyribonucleotides from the corresponding ribonucleotides.</text>
</comment>
<comment type="catalytic activity">
    <reaction evidence="5 6">
        <text>a 2'-deoxyribonucleoside 5'-diphosphate + [thioredoxin]-disulfide + H2O = a ribonucleoside 5'-diphosphate + [thioredoxin]-dithiol</text>
        <dbReference type="Rhea" id="RHEA:23252"/>
        <dbReference type="Rhea" id="RHEA-COMP:10698"/>
        <dbReference type="Rhea" id="RHEA-COMP:10700"/>
        <dbReference type="ChEBI" id="CHEBI:15377"/>
        <dbReference type="ChEBI" id="CHEBI:29950"/>
        <dbReference type="ChEBI" id="CHEBI:50058"/>
        <dbReference type="ChEBI" id="CHEBI:57930"/>
        <dbReference type="ChEBI" id="CHEBI:73316"/>
        <dbReference type="EC" id="1.17.4.1"/>
    </reaction>
</comment>
<keyword evidence="4 6" id="KW-0215">Deoxyribonucleotide synthesis</keyword>
<dbReference type="GO" id="GO:0005524">
    <property type="term" value="F:ATP binding"/>
    <property type="evidence" value="ECO:0007669"/>
    <property type="project" value="InterPro"/>
</dbReference>
<dbReference type="AlphaFoldDB" id="A0A6P1MD83"/>